<feature type="non-terminal residue" evidence="2">
    <location>
        <position position="1"/>
    </location>
</feature>
<evidence type="ECO:0000256" key="1">
    <source>
        <dbReference type="SAM" id="Phobius"/>
    </source>
</evidence>
<dbReference type="AlphaFoldDB" id="A0A2M7EK99"/>
<keyword evidence="1" id="KW-1133">Transmembrane helix</keyword>
<feature type="transmembrane region" description="Helical" evidence="1">
    <location>
        <begin position="6"/>
        <end position="26"/>
    </location>
</feature>
<feature type="non-terminal residue" evidence="2">
    <location>
        <position position="209"/>
    </location>
</feature>
<feature type="transmembrane region" description="Helical" evidence="1">
    <location>
        <begin position="47"/>
        <end position="66"/>
    </location>
</feature>
<organism evidence="2 3">
    <name type="scientific">Candidatus Roizmanbacteria bacterium CG17_big_fil_post_rev_8_21_14_2_50_39_7</name>
    <dbReference type="NCBI Taxonomy" id="1974858"/>
    <lineage>
        <taxon>Bacteria</taxon>
        <taxon>Candidatus Roizmaniibacteriota</taxon>
    </lineage>
</organism>
<keyword evidence="1" id="KW-0472">Membrane</keyword>
<dbReference type="Proteomes" id="UP000228762">
    <property type="component" value="Unassembled WGS sequence"/>
</dbReference>
<keyword evidence="1" id="KW-0812">Transmembrane</keyword>
<proteinExistence type="predicted"/>
<comment type="caution">
    <text evidence="2">The sequence shown here is derived from an EMBL/GenBank/DDBJ whole genome shotgun (WGS) entry which is preliminary data.</text>
</comment>
<dbReference type="EMBL" id="PFEV01000096">
    <property type="protein sequence ID" value="PIV70996.1"/>
    <property type="molecule type" value="Genomic_DNA"/>
</dbReference>
<protein>
    <submittedName>
        <fullName evidence="2">Uncharacterized protein</fullName>
    </submittedName>
</protein>
<gene>
    <name evidence="2" type="ORF">COW57_02055</name>
</gene>
<evidence type="ECO:0000313" key="3">
    <source>
        <dbReference type="Proteomes" id="UP000228762"/>
    </source>
</evidence>
<evidence type="ECO:0000313" key="2">
    <source>
        <dbReference type="EMBL" id="PIV70996.1"/>
    </source>
</evidence>
<sequence length="209" mass="24006">AWTNILFLLGTAFVFLLVSTMLHYIIEKPYFQFKPTKKLLALPAQNSKTAYGIVFMVILFIFFSTYTSDYNFFSVQKKYTNIIPSSILLSHIPYTFSFISQENNMGVILVHLTNAVGDMLTKTEAIDPNKHQRFQIRMKEQGMMQWYASQDTAPAEIGNSSSYPFGFPPIIDSKNKTYIVEMSIKDIDYTSTVIFNKDTYPLTTIHQIP</sequence>
<name>A0A2M7EK99_9BACT</name>
<reference evidence="3" key="1">
    <citation type="submission" date="2017-09" db="EMBL/GenBank/DDBJ databases">
        <title>Depth-based differentiation of microbial function through sediment-hosted aquifers and enrichment of novel symbionts in the deep terrestrial subsurface.</title>
        <authorList>
            <person name="Probst A.J."/>
            <person name="Ladd B."/>
            <person name="Jarett J.K."/>
            <person name="Geller-Mcgrath D.E."/>
            <person name="Sieber C.M.K."/>
            <person name="Emerson J.B."/>
            <person name="Anantharaman K."/>
            <person name="Thomas B.C."/>
            <person name="Malmstrom R."/>
            <person name="Stieglmeier M."/>
            <person name="Klingl A."/>
            <person name="Woyke T."/>
            <person name="Ryan C.M."/>
            <person name="Banfield J.F."/>
        </authorList>
    </citation>
    <scope>NUCLEOTIDE SEQUENCE [LARGE SCALE GENOMIC DNA]</scope>
</reference>
<accession>A0A2M7EK99</accession>